<reference evidence="8" key="1">
    <citation type="journal article" date="2019" name="Int. J. Syst. Evol. Microbiol.">
        <title>The Global Catalogue of Microorganisms (GCM) 10K type strain sequencing project: providing services to taxonomists for standard genome sequencing and annotation.</title>
        <authorList>
            <consortium name="The Broad Institute Genomics Platform"/>
            <consortium name="The Broad Institute Genome Sequencing Center for Infectious Disease"/>
            <person name="Wu L."/>
            <person name="Ma J."/>
        </authorList>
    </citation>
    <scope>NUCLEOTIDE SEQUENCE [LARGE SCALE GENOMIC DNA]</scope>
    <source>
        <strain evidence="8">ZS-35-S2</strain>
    </source>
</reference>
<dbReference type="EMBL" id="JBHUIJ010000022">
    <property type="protein sequence ID" value="MFD2238711.1"/>
    <property type="molecule type" value="Genomic_DNA"/>
</dbReference>
<evidence type="ECO:0000259" key="6">
    <source>
        <dbReference type="Pfam" id="PF04349"/>
    </source>
</evidence>
<dbReference type="Proteomes" id="UP001597371">
    <property type="component" value="Unassembled WGS sequence"/>
</dbReference>
<keyword evidence="4" id="KW-0574">Periplasm</keyword>
<evidence type="ECO:0000313" key="7">
    <source>
        <dbReference type="EMBL" id="MFD2238711.1"/>
    </source>
</evidence>
<evidence type="ECO:0000256" key="5">
    <source>
        <dbReference type="SAM" id="SignalP"/>
    </source>
</evidence>
<comment type="pathway">
    <text evidence="2">Glycan metabolism; osmoregulated periplasmic glucan (OPG) biosynthesis.</text>
</comment>
<dbReference type="Gene3D" id="2.70.98.10">
    <property type="match status" value="1"/>
</dbReference>
<evidence type="ECO:0000256" key="3">
    <source>
        <dbReference type="ARBA" id="ARBA00009284"/>
    </source>
</evidence>
<evidence type="ECO:0000256" key="4">
    <source>
        <dbReference type="ARBA" id="ARBA00022764"/>
    </source>
</evidence>
<gene>
    <name evidence="7" type="ORF">ACFSKQ_14750</name>
</gene>
<dbReference type="InterPro" id="IPR014438">
    <property type="entry name" value="Glucan_biosyn_MdoG/MdoD"/>
</dbReference>
<proteinExistence type="inferred from homology"/>
<dbReference type="SUPFAM" id="SSF81296">
    <property type="entry name" value="E set domains"/>
    <property type="match status" value="1"/>
</dbReference>
<keyword evidence="8" id="KW-1185">Reference proteome</keyword>
<feature type="domain" description="Glucan biosynthesis periplasmic MdoG C-terminal" evidence="6">
    <location>
        <begin position="45"/>
        <end position="524"/>
    </location>
</feature>
<dbReference type="Pfam" id="PF04349">
    <property type="entry name" value="MdoG"/>
    <property type="match status" value="1"/>
</dbReference>
<dbReference type="InterPro" id="IPR011013">
    <property type="entry name" value="Gal_mutarotase_sf_dom"/>
</dbReference>
<dbReference type="InterPro" id="IPR014756">
    <property type="entry name" value="Ig_E-set"/>
</dbReference>
<feature type="chain" id="PRO_5045261706" evidence="5">
    <location>
        <begin position="20"/>
        <end position="528"/>
    </location>
</feature>
<dbReference type="PANTHER" id="PTHR30504">
    <property type="entry name" value="GLUCANS BIOSYNTHESIS PROTEIN"/>
    <property type="match status" value="1"/>
</dbReference>
<dbReference type="PANTHER" id="PTHR30504:SF2">
    <property type="entry name" value="GLUCANS BIOSYNTHESIS PROTEIN G"/>
    <property type="match status" value="1"/>
</dbReference>
<comment type="caution">
    <text evidence="7">The sequence shown here is derived from an EMBL/GenBank/DDBJ whole genome shotgun (WGS) entry which is preliminary data.</text>
</comment>
<dbReference type="InterPro" id="IPR014718">
    <property type="entry name" value="GH-type_carb-bd"/>
</dbReference>
<dbReference type="RefSeq" id="WP_245195563.1">
    <property type="nucleotide sequence ID" value="NZ_CP072611.1"/>
</dbReference>
<dbReference type="InterPro" id="IPR013783">
    <property type="entry name" value="Ig-like_fold"/>
</dbReference>
<feature type="signal peptide" evidence="5">
    <location>
        <begin position="1"/>
        <end position="19"/>
    </location>
</feature>
<organism evidence="7 8">
    <name type="scientific">Aureimonas populi</name>
    <dbReference type="NCBI Taxonomy" id="1701758"/>
    <lineage>
        <taxon>Bacteria</taxon>
        <taxon>Pseudomonadati</taxon>
        <taxon>Pseudomonadota</taxon>
        <taxon>Alphaproteobacteria</taxon>
        <taxon>Hyphomicrobiales</taxon>
        <taxon>Aurantimonadaceae</taxon>
        <taxon>Aureimonas</taxon>
    </lineage>
</organism>
<name>A0ABW5CQ38_9HYPH</name>
<dbReference type="PIRSF" id="PIRSF006281">
    <property type="entry name" value="MdoG"/>
    <property type="match status" value="1"/>
</dbReference>
<accession>A0ABW5CQ38</accession>
<dbReference type="Gene3D" id="2.60.40.10">
    <property type="entry name" value="Immunoglobulins"/>
    <property type="match status" value="1"/>
</dbReference>
<comment type="similarity">
    <text evidence="3">Belongs to the OpgD/OpgG family.</text>
</comment>
<comment type="subcellular location">
    <subcellularLocation>
        <location evidence="1">Periplasm</location>
    </subcellularLocation>
</comment>
<sequence length="528" mass="58302">MKLGLGGVLAATLALDAQAQEGAAQPPAPAAPDDGLATSVDLSNFSFDALSAAMRNRAALPYEPPPEDLPDIVSDLDYDGYRRVLFRRENTVWANEPGQFQLQPFFPGFIYQATTRLHVGDGTSFTPLAFTGADFEFLGPLDPAAFEGLQLPGVAGFRVTSPIDRPDRFDEVTSFLGASYFRALGRDNRYGLSARGLALNTATGTTEEFPRFSAFYIVRPAPDAQELVFYAELDSPSLTGAYAFTLRPGAHTVIDVVKRLYFRQSVERLGVAPLTSMYFFGENDPHPRPDFRPEVHDSDGLFIERANGDRLWRPLKNPDELALSYFSETSPRRFGLLQRDRAFASYQDIEARYEARPSLMIEPARDWGRGVVQLVEIPTATEANDNIVAFWVPEERPEAGSAFEFRYRMRWGVLSEMADETAVVSGTFAGMGGNAADSSDNGLWRFEINFSGGPAAKMPEGATIEPVIDLADNVEAVHTGLARLPDGGWRLSLDLRRLEARPAELRAKLTYNGLAISETWLYQWTGQP</sequence>
<dbReference type="InterPro" id="IPR007444">
    <property type="entry name" value="Glucan_biosyn_MdoG_C"/>
</dbReference>
<evidence type="ECO:0000313" key="8">
    <source>
        <dbReference type="Proteomes" id="UP001597371"/>
    </source>
</evidence>
<protein>
    <submittedName>
        <fullName evidence="7">Glucan biosynthesis protein</fullName>
    </submittedName>
</protein>
<evidence type="ECO:0000256" key="1">
    <source>
        <dbReference type="ARBA" id="ARBA00004418"/>
    </source>
</evidence>
<keyword evidence="5" id="KW-0732">Signal</keyword>
<evidence type="ECO:0000256" key="2">
    <source>
        <dbReference type="ARBA" id="ARBA00005001"/>
    </source>
</evidence>
<dbReference type="SUPFAM" id="SSF74650">
    <property type="entry name" value="Galactose mutarotase-like"/>
    <property type="match status" value="1"/>
</dbReference>